<dbReference type="EC" id="3.2.1.22" evidence="5"/>
<dbReference type="InterPro" id="IPR017853">
    <property type="entry name" value="GH"/>
</dbReference>
<proteinExistence type="inferred from homology"/>
<dbReference type="SUPFAM" id="SSF51445">
    <property type="entry name" value="(Trans)glycosidases"/>
    <property type="match status" value="1"/>
</dbReference>
<dbReference type="PANTHER" id="PTHR11452">
    <property type="entry name" value="ALPHA-GALACTOSIDASE/ALPHA-N-ACETYLGALACTOSAMINIDASE"/>
    <property type="match status" value="1"/>
</dbReference>
<evidence type="ECO:0000256" key="5">
    <source>
        <dbReference type="RuleBase" id="RU361168"/>
    </source>
</evidence>
<dbReference type="InterPro" id="IPR000111">
    <property type="entry name" value="Glyco_hydro_27/36_CS"/>
</dbReference>
<evidence type="ECO:0000313" key="8">
    <source>
        <dbReference type="Proteomes" id="UP000254258"/>
    </source>
</evidence>
<dbReference type="GO" id="GO:0004557">
    <property type="term" value="F:alpha-galactosidase activity"/>
    <property type="evidence" value="ECO:0007669"/>
    <property type="project" value="UniProtKB-EC"/>
</dbReference>
<dbReference type="InterPro" id="IPR013785">
    <property type="entry name" value="Aldolase_TIM"/>
</dbReference>
<keyword evidence="3 5" id="KW-0378">Hydrolase</keyword>
<dbReference type="SUPFAM" id="SSF51011">
    <property type="entry name" value="Glycosyl hydrolase domain"/>
    <property type="match status" value="1"/>
</dbReference>
<protein>
    <recommendedName>
        <fullName evidence="5">Alpha-galactosidase</fullName>
        <ecNumber evidence="5">3.2.1.22</ecNumber>
    </recommendedName>
    <alternativeName>
        <fullName evidence="5">Melibiase</fullName>
    </alternativeName>
</protein>
<evidence type="ECO:0000256" key="3">
    <source>
        <dbReference type="ARBA" id="ARBA00022801"/>
    </source>
</evidence>
<organism evidence="7 8">
    <name type="scientific">Dyella monticola</name>
    <dbReference type="NCBI Taxonomy" id="1927958"/>
    <lineage>
        <taxon>Bacteria</taxon>
        <taxon>Pseudomonadati</taxon>
        <taxon>Pseudomonadota</taxon>
        <taxon>Gammaproteobacteria</taxon>
        <taxon>Lysobacterales</taxon>
        <taxon>Rhodanobacteraceae</taxon>
        <taxon>Dyella</taxon>
    </lineage>
</organism>
<keyword evidence="4 5" id="KW-0326">Glycosidase</keyword>
<evidence type="ECO:0000256" key="4">
    <source>
        <dbReference type="ARBA" id="ARBA00023295"/>
    </source>
</evidence>
<evidence type="ECO:0000313" key="7">
    <source>
        <dbReference type="EMBL" id="RDS79252.1"/>
    </source>
</evidence>
<dbReference type="AlphaFoldDB" id="A0A370WSZ9"/>
<dbReference type="Proteomes" id="UP000254258">
    <property type="component" value="Unassembled WGS sequence"/>
</dbReference>
<name>A0A370WSZ9_9GAMM</name>
<dbReference type="GO" id="GO:0005975">
    <property type="term" value="P:carbohydrate metabolic process"/>
    <property type="evidence" value="ECO:0007669"/>
    <property type="project" value="InterPro"/>
</dbReference>
<comment type="similarity">
    <text evidence="1 5">Belongs to the glycosyl hydrolase 27 family.</text>
</comment>
<comment type="catalytic activity">
    <reaction evidence="5">
        <text>Hydrolysis of terminal, non-reducing alpha-D-galactose residues in alpha-D-galactosides, including galactose oligosaccharides, galactomannans and galactolipids.</text>
        <dbReference type="EC" id="3.2.1.22"/>
    </reaction>
</comment>
<dbReference type="FunFam" id="3.20.20.70:FF:000197">
    <property type="entry name" value="Alpha-galactosidase"/>
    <property type="match status" value="1"/>
</dbReference>
<dbReference type="PANTHER" id="PTHR11452:SF75">
    <property type="entry name" value="ALPHA-GALACTOSIDASE MEL1"/>
    <property type="match status" value="1"/>
</dbReference>
<comment type="caution">
    <text evidence="7">The sequence shown here is derived from an EMBL/GenBank/DDBJ whole genome shotgun (WGS) entry which is preliminary data.</text>
</comment>
<evidence type="ECO:0000256" key="1">
    <source>
        <dbReference type="ARBA" id="ARBA00009743"/>
    </source>
</evidence>
<evidence type="ECO:0000259" key="6">
    <source>
        <dbReference type="Pfam" id="PF17801"/>
    </source>
</evidence>
<accession>A0A370WSZ9</accession>
<reference evidence="7 8" key="1">
    <citation type="submission" date="2018-07" db="EMBL/GenBank/DDBJ databases">
        <title>Dyella monticola sp. nov. and Dyella psychrodurans sp. nov. isolated from monsoon evergreen broad-leaved forest soil of Dinghu Mountain, China.</title>
        <authorList>
            <person name="Gao Z."/>
            <person name="Qiu L."/>
        </authorList>
    </citation>
    <scope>NUCLEOTIDE SEQUENCE [LARGE SCALE GENOMIC DNA]</scope>
    <source>
        <strain evidence="7 8">4G-K06</strain>
    </source>
</reference>
<dbReference type="Gene3D" id="3.20.20.70">
    <property type="entry name" value="Aldolase class I"/>
    <property type="match status" value="1"/>
</dbReference>
<dbReference type="EMBL" id="QRBE01000015">
    <property type="protein sequence ID" value="RDS79252.1"/>
    <property type="molecule type" value="Genomic_DNA"/>
</dbReference>
<dbReference type="InterPro" id="IPR013780">
    <property type="entry name" value="Glyco_hydro_b"/>
</dbReference>
<dbReference type="InterPro" id="IPR041233">
    <property type="entry name" value="Melibiase_C"/>
</dbReference>
<evidence type="ECO:0000256" key="2">
    <source>
        <dbReference type="ARBA" id="ARBA00022729"/>
    </source>
</evidence>
<gene>
    <name evidence="7" type="ORF">DWU98_18750</name>
</gene>
<dbReference type="PRINTS" id="PR00740">
    <property type="entry name" value="GLHYDRLASE27"/>
</dbReference>
<dbReference type="Gene3D" id="2.60.40.1180">
    <property type="entry name" value="Golgi alpha-mannosidase II"/>
    <property type="match status" value="1"/>
</dbReference>
<dbReference type="PROSITE" id="PS00512">
    <property type="entry name" value="ALPHA_GALACTOSIDASE"/>
    <property type="match status" value="1"/>
</dbReference>
<dbReference type="Pfam" id="PF17801">
    <property type="entry name" value="Melibiase_C"/>
    <property type="match status" value="1"/>
</dbReference>
<dbReference type="InterPro" id="IPR002241">
    <property type="entry name" value="Glyco_hydro_27"/>
</dbReference>
<keyword evidence="2" id="KW-0732">Signal</keyword>
<dbReference type="Pfam" id="PF16499">
    <property type="entry name" value="Melibiase_2"/>
    <property type="match status" value="1"/>
</dbReference>
<sequence length="360" mass="39441">MGWNSWNHFGAAVTDADIRHAADAMVSSGMAAAGYRYIIIDDGWQGERDAHGVLHPNAKFPDMKALVDYVHSKGLKFGIYSSPGPKTCAGYTGSYGHEAQDATLYASWGVDYLKYDLCSFTDSLKGKPEAEQVAMMKAAYLKMHEALKATGRPIVYALCSYGWGRVWAWGKDVGANLWRTTDDIEANYVSMMFNASAQQGLQRFAGPGHWNDADMLEIGNKGMDTQAMERTHMSLWALLAAPLIAGNDLFTMDAVTREVLINKEVITINQDPRGIAGNRVFQEGPIQIWSRPLADGSIAVGLINTLNHSLNASLDFNALGLKGAVAARDVWEHKDLGRIDAKQVFDVPAYGVVLLKLRAH</sequence>
<keyword evidence="8" id="KW-1185">Reference proteome</keyword>
<keyword evidence="5" id="KW-1015">Disulfide bond</keyword>
<feature type="domain" description="Alpha galactosidase C-terminal" evidence="6">
    <location>
        <begin position="283"/>
        <end position="357"/>
    </location>
</feature>
<dbReference type="CDD" id="cd14792">
    <property type="entry name" value="GH27"/>
    <property type="match status" value="1"/>
</dbReference>